<reference evidence="3" key="1">
    <citation type="submission" date="2016-10" db="EMBL/GenBank/DDBJ databases">
        <authorList>
            <person name="Varghese N."/>
            <person name="Submissions S."/>
        </authorList>
    </citation>
    <scope>NUCLEOTIDE SEQUENCE [LARGE SCALE GENOMIC DNA]</scope>
    <source>
        <strain evidence="3">DSM 44142</strain>
    </source>
</reference>
<sequence>MSEFGRSLHSERIKAASLPAVPMASLAILAVGAILSIAFAVSRGGDDQMTALDIGLAPIGYIQAGFVAIGTLLVTSEFSGGQLATSLAGVPRRVTFCSTKLVVVGSVGVAVGVVAVAVSVLVAVLSGATAVGLVRGVSWGLGGAIYLASICLISASVALLMRRTLPTLCVVLVYYFIVGPLVRDRYSIAQFLPDSAGYSIAFPGRSTSEITLGALVLAAWCVGIAFLGVWRFRRTDAR</sequence>
<feature type="transmembrane region" description="Helical" evidence="1">
    <location>
        <begin position="165"/>
        <end position="182"/>
    </location>
</feature>
<name>A0A1H1HFE9_9ACTN</name>
<evidence type="ECO:0000256" key="1">
    <source>
        <dbReference type="SAM" id="Phobius"/>
    </source>
</evidence>
<feature type="transmembrane region" description="Helical" evidence="1">
    <location>
        <begin position="137"/>
        <end position="160"/>
    </location>
</feature>
<feature type="transmembrane region" description="Helical" evidence="1">
    <location>
        <begin position="210"/>
        <end position="230"/>
    </location>
</feature>
<feature type="transmembrane region" description="Helical" evidence="1">
    <location>
        <begin position="20"/>
        <end position="41"/>
    </location>
</feature>
<evidence type="ECO:0000313" key="3">
    <source>
        <dbReference type="Proteomes" id="UP000183053"/>
    </source>
</evidence>
<dbReference type="RefSeq" id="WP_068564325.1">
    <property type="nucleotide sequence ID" value="NZ_FNLF01000002.1"/>
</dbReference>
<organism evidence="2 3">
    <name type="scientific">Tsukamurella pulmonis</name>
    <dbReference type="NCBI Taxonomy" id="47312"/>
    <lineage>
        <taxon>Bacteria</taxon>
        <taxon>Bacillati</taxon>
        <taxon>Actinomycetota</taxon>
        <taxon>Actinomycetes</taxon>
        <taxon>Mycobacteriales</taxon>
        <taxon>Tsukamurellaceae</taxon>
        <taxon>Tsukamurella</taxon>
    </lineage>
</organism>
<evidence type="ECO:0000313" key="2">
    <source>
        <dbReference type="EMBL" id="SDR24135.1"/>
    </source>
</evidence>
<evidence type="ECO:0008006" key="4">
    <source>
        <dbReference type="Google" id="ProtNLM"/>
    </source>
</evidence>
<dbReference type="Proteomes" id="UP000183053">
    <property type="component" value="Unassembled WGS sequence"/>
</dbReference>
<dbReference type="OrthoDB" id="3400154at2"/>
<proteinExistence type="predicted"/>
<dbReference type="STRING" id="47312.SAMN04489765_4133"/>
<dbReference type="AlphaFoldDB" id="A0A1H1HFE9"/>
<keyword evidence="1" id="KW-0812">Transmembrane</keyword>
<keyword evidence="1" id="KW-1133">Transmembrane helix</keyword>
<protein>
    <recommendedName>
        <fullName evidence="4">ABC-2 type transport system permease protein</fullName>
    </recommendedName>
</protein>
<accession>A0A1H1HFE9</accession>
<dbReference type="EMBL" id="FNLF01000002">
    <property type="protein sequence ID" value="SDR24135.1"/>
    <property type="molecule type" value="Genomic_DNA"/>
</dbReference>
<keyword evidence="3" id="KW-1185">Reference proteome</keyword>
<feature type="transmembrane region" description="Helical" evidence="1">
    <location>
        <begin position="61"/>
        <end position="80"/>
    </location>
</feature>
<keyword evidence="1" id="KW-0472">Membrane</keyword>
<feature type="transmembrane region" description="Helical" evidence="1">
    <location>
        <begin position="101"/>
        <end position="125"/>
    </location>
</feature>
<gene>
    <name evidence="2" type="ORF">SAMN04489765_4133</name>
</gene>